<keyword evidence="3 10" id="KW-0479">Metal-binding</keyword>
<keyword evidence="6" id="KW-0564">Palmitate</keyword>
<dbReference type="GO" id="GO:0031683">
    <property type="term" value="F:G-protein beta/gamma-subunit complex binding"/>
    <property type="evidence" value="ECO:0007669"/>
    <property type="project" value="InterPro"/>
</dbReference>
<evidence type="ECO:0000256" key="9">
    <source>
        <dbReference type="PIRSR" id="PIRSR601019-1"/>
    </source>
</evidence>
<dbReference type="SUPFAM" id="SSF52540">
    <property type="entry name" value="P-loop containing nucleoside triphosphate hydrolases"/>
    <property type="match status" value="1"/>
</dbReference>
<evidence type="ECO:0000256" key="7">
    <source>
        <dbReference type="ARBA" id="ARBA00023224"/>
    </source>
</evidence>
<dbReference type="SMART" id="SM00275">
    <property type="entry name" value="G_alpha"/>
    <property type="match status" value="1"/>
</dbReference>
<keyword evidence="4 9" id="KW-0547">Nucleotide-binding</keyword>
<evidence type="ECO:0000256" key="5">
    <source>
        <dbReference type="ARBA" id="ARBA00023134"/>
    </source>
</evidence>
<keyword evidence="11" id="KW-0175">Coiled coil</keyword>
<dbReference type="InterPro" id="IPR001019">
    <property type="entry name" value="Gprotein_alpha_su"/>
</dbReference>
<comment type="subunit">
    <text evidence="1">G proteins are composed of 3 units; alpha, beta and gamma. The alpha chain contains the guanine nucleotide binding site.</text>
</comment>
<evidence type="ECO:0000256" key="11">
    <source>
        <dbReference type="SAM" id="Coils"/>
    </source>
</evidence>
<evidence type="ECO:0000256" key="4">
    <source>
        <dbReference type="ARBA" id="ARBA00022741"/>
    </source>
</evidence>
<dbReference type="GO" id="GO:0005737">
    <property type="term" value="C:cytoplasm"/>
    <property type="evidence" value="ECO:0007669"/>
    <property type="project" value="TreeGrafter"/>
</dbReference>
<dbReference type="PANTHER" id="PTHR10218">
    <property type="entry name" value="GTP-BINDING PROTEIN ALPHA SUBUNIT"/>
    <property type="match status" value="1"/>
</dbReference>
<dbReference type="WBParaSite" id="PSAMB.scaffold16size125047.g691.t1">
    <property type="protein sequence ID" value="PSAMB.scaffold16size125047.g691.t1"/>
    <property type="gene ID" value="PSAMB.scaffold16size125047.g691"/>
</dbReference>
<protein>
    <submittedName>
        <fullName evidence="13">Uncharacterized protein</fullName>
    </submittedName>
</protein>
<dbReference type="Proteomes" id="UP000887566">
    <property type="component" value="Unplaced"/>
</dbReference>
<keyword evidence="2" id="KW-0519">Myristate</keyword>
<dbReference type="GO" id="GO:0003924">
    <property type="term" value="F:GTPase activity"/>
    <property type="evidence" value="ECO:0007669"/>
    <property type="project" value="InterPro"/>
</dbReference>
<dbReference type="AlphaFoldDB" id="A0A914VA90"/>
<dbReference type="GO" id="GO:0005525">
    <property type="term" value="F:GTP binding"/>
    <property type="evidence" value="ECO:0007669"/>
    <property type="project" value="UniProtKB-KW"/>
</dbReference>
<feature type="coiled-coil region" evidence="11">
    <location>
        <begin position="254"/>
        <end position="281"/>
    </location>
</feature>
<evidence type="ECO:0000256" key="1">
    <source>
        <dbReference type="ARBA" id="ARBA00011356"/>
    </source>
</evidence>
<name>A0A914VA90_9BILA</name>
<dbReference type="Pfam" id="PF00503">
    <property type="entry name" value="G-alpha"/>
    <property type="match status" value="1"/>
</dbReference>
<evidence type="ECO:0000256" key="6">
    <source>
        <dbReference type="ARBA" id="ARBA00023139"/>
    </source>
</evidence>
<feature type="binding site" evidence="10">
    <location>
        <position position="73"/>
    </location>
    <ligand>
        <name>Mg(2+)</name>
        <dbReference type="ChEBI" id="CHEBI:18420"/>
    </ligand>
</feature>
<evidence type="ECO:0000313" key="13">
    <source>
        <dbReference type="WBParaSite" id="PSAMB.scaffold16size125047.g691.t1"/>
    </source>
</evidence>
<dbReference type="GO" id="GO:0007188">
    <property type="term" value="P:adenylate cyclase-modulating G protein-coupled receptor signaling pathway"/>
    <property type="evidence" value="ECO:0007669"/>
    <property type="project" value="TreeGrafter"/>
</dbReference>
<feature type="binding site" evidence="9">
    <location>
        <begin position="297"/>
        <end position="300"/>
    </location>
    <ligand>
        <name>GTP</name>
        <dbReference type="ChEBI" id="CHEBI:37565"/>
    </ligand>
</feature>
<feature type="binding site" evidence="10">
    <location>
        <position position="208"/>
    </location>
    <ligand>
        <name>Mg(2+)</name>
        <dbReference type="ChEBI" id="CHEBI:18420"/>
    </ligand>
</feature>
<dbReference type="PROSITE" id="PS51882">
    <property type="entry name" value="G_ALPHA"/>
    <property type="match status" value="1"/>
</dbReference>
<accession>A0A914VA90</accession>
<evidence type="ECO:0000313" key="12">
    <source>
        <dbReference type="Proteomes" id="UP000887566"/>
    </source>
</evidence>
<keyword evidence="10" id="KW-0460">Magnesium</keyword>
<proteinExistence type="predicted"/>
<dbReference type="GO" id="GO:0046872">
    <property type="term" value="F:metal ion binding"/>
    <property type="evidence" value="ECO:0007669"/>
    <property type="project" value="UniProtKB-KW"/>
</dbReference>
<evidence type="ECO:0000256" key="2">
    <source>
        <dbReference type="ARBA" id="ARBA00022707"/>
    </source>
</evidence>
<dbReference type="Gene3D" id="3.40.50.300">
    <property type="entry name" value="P-loop containing nucleotide triphosphate hydrolases"/>
    <property type="match status" value="1"/>
</dbReference>
<organism evidence="12 13">
    <name type="scientific">Plectus sambesii</name>
    <dbReference type="NCBI Taxonomy" id="2011161"/>
    <lineage>
        <taxon>Eukaryota</taxon>
        <taxon>Metazoa</taxon>
        <taxon>Ecdysozoa</taxon>
        <taxon>Nematoda</taxon>
        <taxon>Chromadorea</taxon>
        <taxon>Plectida</taxon>
        <taxon>Plectina</taxon>
        <taxon>Plectoidea</taxon>
        <taxon>Plectidae</taxon>
        <taxon>Plectus</taxon>
    </lineage>
</organism>
<dbReference type="PANTHER" id="PTHR10218:SF208">
    <property type="entry name" value="GUANINE NUCLEOTIDE-BINDING PROTEIN ALPHA-14 SUBUNIT"/>
    <property type="match status" value="1"/>
</dbReference>
<feature type="binding site" evidence="9">
    <location>
        <begin position="227"/>
        <end position="231"/>
    </location>
    <ligand>
        <name>GTP</name>
        <dbReference type="ChEBI" id="CHEBI:37565"/>
    </ligand>
</feature>
<dbReference type="InterPro" id="IPR027417">
    <property type="entry name" value="P-loop_NTPase"/>
</dbReference>
<keyword evidence="7" id="KW-0807">Transducer</keyword>
<dbReference type="CDD" id="cd00066">
    <property type="entry name" value="G-alpha"/>
    <property type="match status" value="1"/>
</dbReference>
<keyword evidence="5 9" id="KW-0342">GTP-binding</keyword>
<keyword evidence="8" id="KW-0449">Lipoprotein</keyword>
<evidence type="ECO:0000256" key="8">
    <source>
        <dbReference type="ARBA" id="ARBA00023288"/>
    </source>
</evidence>
<sequence>MPFCLAGLTNRLYDRRSSDHHGRVLDPAELDWRLEPIARQRNAEIQTYIDQCKKEDSKVMKLLLLGGPASGKSTVCKQMQIIHKDGFQRPEQLDYYRILIHSNIMEIFRQLIDGCSQVEINLASLQKLIRRINRKFRLAVQEGGTLNPKLGQLLTAAWKSPQFQAVYHRHYEIDLLDSAKYWYSQLDRVCRLDFVPTPQDILRSRAPTTGIFVTTFQFKNVRLKLVDVGGQKSQRRKWLHCFDDVKVVLFIVDLAGYAKKADEAEEQTNNLQAALKIFQDISTSRVLKNAFLLLFLNKLDIFEELLEQVDLSECFPDYDGENYLDPAKHYIRELFLSVAPPKRGIFPYFTTATNTDNVEMVFQACMESVLKQSTKATGLA</sequence>
<dbReference type="FunFam" id="3.40.50.300:FF:000692">
    <property type="entry name" value="Guanine nucleotide-binding protein subunit alpha"/>
    <property type="match status" value="1"/>
</dbReference>
<feature type="binding site" evidence="9">
    <location>
        <begin position="202"/>
        <end position="208"/>
    </location>
    <ligand>
        <name>GTP</name>
        <dbReference type="ChEBI" id="CHEBI:37565"/>
    </ligand>
</feature>
<dbReference type="PRINTS" id="PR00318">
    <property type="entry name" value="GPROTEINA"/>
</dbReference>
<reference evidence="13" key="1">
    <citation type="submission" date="2022-11" db="UniProtKB">
        <authorList>
            <consortium name="WormBaseParasite"/>
        </authorList>
    </citation>
    <scope>IDENTIFICATION</scope>
</reference>
<dbReference type="GO" id="GO:0001664">
    <property type="term" value="F:G protein-coupled receptor binding"/>
    <property type="evidence" value="ECO:0007669"/>
    <property type="project" value="TreeGrafter"/>
</dbReference>
<keyword evidence="12" id="KW-1185">Reference proteome</keyword>
<dbReference type="Gene3D" id="1.10.400.10">
    <property type="entry name" value="GI Alpha 1, domain 2-like"/>
    <property type="match status" value="1"/>
</dbReference>
<feature type="binding site" evidence="9">
    <location>
        <begin position="177"/>
        <end position="178"/>
    </location>
    <ligand>
        <name>GTP</name>
        <dbReference type="ChEBI" id="CHEBI:37565"/>
    </ligand>
</feature>
<feature type="binding site" evidence="9">
    <location>
        <position position="352"/>
    </location>
    <ligand>
        <name>GTP</name>
        <dbReference type="ChEBI" id="CHEBI:37565"/>
    </ligand>
</feature>
<evidence type="ECO:0000256" key="3">
    <source>
        <dbReference type="ARBA" id="ARBA00022723"/>
    </source>
</evidence>
<evidence type="ECO:0000256" key="10">
    <source>
        <dbReference type="PIRSR" id="PIRSR601019-2"/>
    </source>
</evidence>
<dbReference type="GO" id="GO:0005834">
    <property type="term" value="C:heterotrimeric G-protein complex"/>
    <property type="evidence" value="ECO:0007669"/>
    <property type="project" value="TreeGrafter"/>
</dbReference>
<dbReference type="SUPFAM" id="SSF47895">
    <property type="entry name" value="Transducin (alpha subunit), insertion domain"/>
    <property type="match status" value="1"/>
</dbReference>
<dbReference type="InterPro" id="IPR011025">
    <property type="entry name" value="GproteinA_insert"/>
</dbReference>